<dbReference type="NCBIfam" id="TIGR02829">
    <property type="entry name" value="spore_III_AE"/>
    <property type="match status" value="1"/>
</dbReference>
<keyword evidence="1" id="KW-1133">Transmembrane helix</keyword>
<dbReference type="Pfam" id="PF09546">
    <property type="entry name" value="Spore_III_AE"/>
    <property type="match status" value="1"/>
</dbReference>
<feature type="chain" id="PRO_5035991375" evidence="2">
    <location>
        <begin position="23"/>
        <end position="382"/>
    </location>
</feature>
<feature type="transmembrane region" description="Helical" evidence="1">
    <location>
        <begin position="304"/>
        <end position="326"/>
    </location>
</feature>
<keyword evidence="6" id="KW-1185">Reference proteome</keyword>
<evidence type="ECO:0000256" key="2">
    <source>
        <dbReference type="SAM" id="SignalP"/>
    </source>
</evidence>
<dbReference type="InterPro" id="IPR014194">
    <property type="entry name" value="Spore_III_AE"/>
</dbReference>
<name>A0A0H3J229_CLOPA</name>
<dbReference type="GeneID" id="93074059"/>
<proteinExistence type="predicted"/>
<evidence type="ECO:0000313" key="5">
    <source>
        <dbReference type="Proteomes" id="UP000028042"/>
    </source>
</evidence>
<feature type="transmembrane region" description="Helical" evidence="1">
    <location>
        <begin position="159"/>
        <end position="179"/>
    </location>
</feature>
<feature type="transmembrane region" description="Helical" evidence="1">
    <location>
        <begin position="90"/>
        <end position="113"/>
    </location>
</feature>
<dbReference type="RefSeq" id="WP_003444192.1">
    <property type="nucleotide sequence ID" value="NZ_ANZB01000004.1"/>
</dbReference>
<keyword evidence="1" id="KW-0472">Membrane</keyword>
<dbReference type="Proteomes" id="UP000028042">
    <property type="component" value="Unassembled WGS sequence"/>
</dbReference>
<feature type="transmembrane region" description="Helical" evidence="1">
    <location>
        <begin position="234"/>
        <end position="252"/>
    </location>
</feature>
<dbReference type="Proteomes" id="UP000030905">
    <property type="component" value="Chromosome"/>
</dbReference>
<evidence type="ECO:0000256" key="1">
    <source>
        <dbReference type="SAM" id="Phobius"/>
    </source>
</evidence>
<protein>
    <submittedName>
        <fullName evidence="3">Stage III sporulation protein AE</fullName>
    </submittedName>
</protein>
<reference evidence="4 5" key="3">
    <citation type="journal article" name="Genome Announc.">
        <title>Improved Draft Genome Sequence of Clostridium pasteurianum Strain ATCC 6013 (DSM 525) Using a Hybrid Next-Generation Sequencing Approach.</title>
        <authorList>
            <person name="Pyne M.E."/>
            <person name="Utturkar S."/>
            <person name="Brown S.D."/>
            <person name="Moo-Young M."/>
            <person name="Chung D.A."/>
            <person name="Chou C.P."/>
        </authorList>
    </citation>
    <scope>NUCLEOTIDE SEQUENCE [LARGE SCALE GENOMIC DNA]</scope>
    <source>
        <strain evidence="4 5">ATCC 6013</strain>
    </source>
</reference>
<dbReference type="EMBL" id="JPGY02000001">
    <property type="protein sequence ID" value="KRU12032.1"/>
    <property type="molecule type" value="Genomic_DNA"/>
</dbReference>
<dbReference type="AlphaFoldDB" id="A0A0H3J229"/>
<dbReference type="eggNOG" id="ENOG502Z7PW">
    <property type="taxonomic scope" value="Bacteria"/>
</dbReference>
<evidence type="ECO:0000313" key="4">
    <source>
        <dbReference type="EMBL" id="KRU12032.1"/>
    </source>
</evidence>
<feature type="transmembrane region" description="Helical" evidence="1">
    <location>
        <begin position="125"/>
        <end position="144"/>
    </location>
</feature>
<evidence type="ECO:0000313" key="3">
    <source>
        <dbReference type="EMBL" id="AJA51959.1"/>
    </source>
</evidence>
<keyword evidence="1" id="KW-0812">Transmembrane</keyword>
<reference evidence="3 6" key="1">
    <citation type="journal article" date="2015" name="Genome Announc.">
        <title>Complete Genome Sequence of the Nitrogen-Fixing and Solvent-Producing Clostridium pasteurianum DSM 525.</title>
        <authorList>
            <person name="Poehlein A."/>
            <person name="Grosse-Honebrink A."/>
            <person name="Zhang Y."/>
            <person name="Minton N.P."/>
            <person name="Daniel R."/>
        </authorList>
    </citation>
    <scope>NUCLEOTIDE SEQUENCE [LARGE SCALE GENOMIC DNA]</scope>
    <source>
        <strain evidence="3">DSM 525</strain>
        <strain evidence="6">DSM 525 / ATCC 6013</strain>
    </source>
</reference>
<feature type="transmembrane region" description="Helical" evidence="1">
    <location>
        <begin position="186"/>
        <end position="214"/>
    </location>
</feature>
<dbReference type="EMBL" id="CP009268">
    <property type="protein sequence ID" value="AJA51959.1"/>
    <property type="molecule type" value="Genomic_DNA"/>
</dbReference>
<feature type="signal peptide" evidence="2">
    <location>
        <begin position="1"/>
        <end position="22"/>
    </location>
</feature>
<keyword evidence="2" id="KW-0732">Signal</keyword>
<evidence type="ECO:0000313" key="6">
    <source>
        <dbReference type="Proteomes" id="UP000030905"/>
    </source>
</evidence>
<accession>A0A0H3J229</accession>
<dbReference type="PATRIC" id="fig|1262449.3.peg.1740"/>
<dbReference type="KEGG" id="cpat:CLPA_c19010"/>
<feature type="transmembrane region" description="Helical" evidence="1">
    <location>
        <begin position="353"/>
        <end position="375"/>
    </location>
</feature>
<dbReference type="KEGG" id="cpae:CPAST_c19010"/>
<gene>
    <name evidence="3" type="primary">spoIIIAE</name>
    <name evidence="3" type="ORF">CLPA_c19010</name>
    <name evidence="4" type="ORF">CP6013_01279</name>
</gene>
<sequence>MKKIFIIIVLFILMSNQTIVQASTIDDSNNKDITEVEQLYTYITNMKTKYELIKDLDIKDYVKDFMKTGNGKFSVEKLFKGVLAYFFREVIASFKLMIMLLLICVICALLTNLQKAFSNEGLSNIAYFACYSLIIIIVARSFYIGVNEVKAATNNLTDFMAALVPVLLTLLAAGGGLVQSTIMDPIIILAINVAARIFMDVLLPLILIGFVLQFVNNISEEYKVDRLAKLLNQIVLWIQGLVMTIFIGIVTIRGINAKAIDQVTAKTAKFAVDNFVPIVGKALSDAVTTVVGYSVVLKNAISSIGLIVLIVIVIFPIIKILALALIHKLTAALVQPISDKRIVNCINAAGDTLILLMSCLISISVMFFIMIAIIASSGNVIS</sequence>
<reference evidence="4" key="2">
    <citation type="submission" date="2015-10" db="EMBL/GenBank/DDBJ databases">
        <title>Improved Draft Genome Sequence of Clostridium pasteurianum Strain ATCC 6013 (DSM 525) Using a Hybrid Next-Generation Sequencing Approach.</title>
        <authorList>
            <person name="Pyne M.E."/>
            <person name="Utturkar S.M."/>
            <person name="Brown S.D."/>
            <person name="Moo-Young M."/>
            <person name="Chung D.A."/>
            <person name="Chou P.C."/>
        </authorList>
    </citation>
    <scope>NUCLEOTIDE SEQUENCE</scope>
    <source>
        <strain evidence="4">ATCC 6013</strain>
    </source>
</reference>
<organism evidence="3 6">
    <name type="scientific">Clostridium pasteurianum DSM 525 = ATCC 6013</name>
    <dbReference type="NCBI Taxonomy" id="1262449"/>
    <lineage>
        <taxon>Bacteria</taxon>
        <taxon>Bacillati</taxon>
        <taxon>Bacillota</taxon>
        <taxon>Clostridia</taxon>
        <taxon>Eubacteriales</taxon>
        <taxon>Clostridiaceae</taxon>
        <taxon>Clostridium</taxon>
    </lineage>
</organism>